<evidence type="ECO:0000256" key="7">
    <source>
        <dbReference type="RuleBase" id="RU365095"/>
    </source>
</evidence>
<dbReference type="Gene3D" id="3.40.50.1360">
    <property type="match status" value="1"/>
</dbReference>
<evidence type="ECO:0000256" key="5">
    <source>
        <dbReference type="ARBA" id="ARBA00013198"/>
    </source>
</evidence>
<dbReference type="GO" id="GO:0005975">
    <property type="term" value="P:carbohydrate metabolic process"/>
    <property type="evidence" value="ECO:0007669"/>
    <property type="project" value="UniProtKB-UniRule"/>
</dbReference>
<sequence>MSDRIELHDELGEEFPANTVEVHDDKELLADAAAERFVAVIVAAQAERGNASVSLTGGSDGIRLLEKVRQAPGDIDWSNLYVYWGDERFVPSGDPDRNELQAREALLDFVPLDPAKVFPMAASDGPYGSPEEAAAAYAQLLHTELDERGDIDLTVLGMGPEGHIDSIFPHSPAVREQTDYVVAVHDCPKPPPTRVSLTLPAVHRSRHVMLVVSGEGKAAAVAAAVNGASPDDVPSAGAVGIESTTWVIDEAAATDLLVDIDDEEE</sequence>
<comment type="pathway">
    <text evidence="3 7">Carbohydrate degradation; pentose phosphate pathway; D-ribulose 5-phosphate from D-glucose 6-phosphate (oxidative stage): step 2/3.</text>
</comment>
<comment type="similarity">
    <text evidence="4 7">Belongs to the glucosamine/galactosamine-6-phosphate isomerase family. 6-phosphogluconolactonase subfamily.</text>
</comment>
<evidence type="ECO:0000256" key="1">
    <source>
        <dbReference type="ARBA" id="ARBA00000832"/>
    </source>
</evidence>
<protein>
    <recommendedName>
        <fullName evidence="6 7">6-phosphogluconolactonase</fullName>
        <shortName evidence="7">6PGL</shortName>
        <ecNumber evidence="5 7">3.1.1.31</ecNumber>
    </recommendedName>
</protein>
<dbReference type="CDD" id="cd01400">
    <property type="entry name" value="6PGL"/>
    <property type="match status" value="1"/>
</dbReference>
<dbReference type="InterPro" id="IPR006148">
    <property type="entry name" value="Glc/Gal-6P_isomerase"/>
</dbReference>
<dbReference type="NCBIfam" id="TIGR01198">
    <property type="entry name" value="pgl"/>
    <property type="match status" value="1"/>
</dbReference>
<dbReference type="EMBL" id="SNXK01000001">
    <property type="protein sequence ID" value="TDP41284.1"/>
    <property type="molecule type" value="Genomic_DNA"/>
</dbReference>
<dbReference type="AlphaFoldDB" id="A0A4R6PRQ4"/>
<evidence type="ECO:0000256" key="4">
    <source>
        <dbReference type="ARBA" id="ARBA00010662"/>
    </source>
</evidence>
<dbReference type="SUPFAM" id="SSF100950">
    <property type="entry name" value="NagB/RpiA/CoA transferase-like"/>
    <property type="match status" value="1"/>
</dbReference>
<comment type="catalytic activity">
    <reaction evidence="1 7">
        <text>6-phospho-D-glucono-1,5-lactone + H2O = 6-phospho-D-gluconate + H(+)</text>
        <dbReference type="Rhea" id="RHEA:12556"/>
        <dbReference type="ChEBI" id="CHEBI:15377"/>
        <dbReference type="ChEBI" id="CHEBI:15378"/>
        <dbReference type="ChEBI" id="CHEBI:57955"/>
        <dbReference type="ChEBI" id="CHEBI:58759"/>
        <dbReference type="EC" id="3.1.1.31"/>
    </reaction>
</comment>
<dbReference type="InterPro" id="IPR018321">
    <property type="entry name" value="Glucosamine6P_isomerase_CS"/>
</dbReference>
<evidence type="ECO:0000256" key="2">
    <source>
        <dbReference type="ARBA" id="ARBA00002681"/>
    </source>
</evidence>
<evidence type="ECO:0000256" key="3">
    <source>
        <dbReference type="ARBA" id="ARBA00004961"/>
    </source>
</evidence>
<keyword evidence="7" id="KW-0378">Hydrolase</keyword>
<dbReference type="InterPro" id="IPR037171">
    <property type="entry name" value="NagB/RpiA_transferase-like"/>
</dbReference>
<comment type="caution">
    <text evidence="9">The sequence shown here is derived from an EMBL/GenBank/DDBJ whole genome shotgun (WGS) entry which is preliminary data.</text>
</comment>
<evidence type="ECO:0000259" key="8">
    <source>
        <dbReference type="Pfam" id="PF01182"/>
    </source>
</evidence>
<dbReference type="GO" id="GO:0004342">
    <property type="term" value="F:glucosamine-6-phosphate deaminase activity"/>
    <property type="evidence" value="ECO:0007669"/>
    <property type="project" value="InterPro"/>
</dbReference>
<feature type="domain" description="Glucosamine/galactosamine-6-phosphate isomerase" evidence="8">
    <location>
        <begin position="25"/>
        <end position="246"/>
    </location>
</feature>
<gene>
    <name evidence="7" type="primary">pgl</name>
    <name evidence="9" type="ORF">DFR75_101383</name>
</gene>
<organism evidence="9 10">
    <name type="scientific">Nocardia ignorata</name>
    <dbReference type="NCBI Taxonomy" id="145285"/>
    <lineage>
        <taxon>Bacteria</taxon>
        <taxon>Bacillati</taxon>
        <taxon>Actinomycetota</taxon>
        <taxon>Actinomycetes</taxon>
        <taxon>Mycobacteriales</taxon>
        <taxon>Nocardiaceae</taxon>
        <taxon>Nocardia</taxon>
    </lineage>
</organism>
<accession>A0A4R6PRQ4</accession>
<evidence type="ECO:0000313" key="10">
    <source>
        <dbReference type="Proteomes" id="UP000295087"/>
    </source>
</evidence>
<comment type="function">
    <text evidence="2 7">Hydrolysis of 6-phosphogluconolactone to 6-phosphogluconate.</text>
</comment>
<dbReference type="UniPathway" id="UPA00115">
    <property type="reaction ID" value="UER00409"/>
</dbReference>
<proteinExistence type="inferred from homology"/>
<dbReference type="PANTHER" id="PTHR11054">
    <property type="entry name" value="6-PHOSPHOGLUCONOLACTONASE"/>
    <property type="match status" value="1"/>
</dbReference>
<dbReference type="Proteomes" id="UP000295087">
    <property type="component" value="Unassembled WGS sequence"/>
</dbReference>
<dbReference type="Pfam" id="PF01182">
    <property type="entry name" value="Glucosamine_iso"/>
    <property type="match status" value="1"/>
</dbReference>
<dbReference type="InterPro" id="IPR039104">
    <property type="entry name" value="6PGL"/>
</dbReference>
<dbReference type="RefSeq" id="WP_084476612.1">
    <property type="nucleotide sequence ID" value="NZ_JBHXPO010000001.1"/>
</dbReference>
<name>A0A4R6PRQ4_NOCIG</name>
<dbReference type="GO" id="GO:0006098">
    <property type="term" value="P:pentose-phosphate shunt"/>
    <property type="evidence" value="ECO:0007669"/>
    <property type="project" value="UniProtKB-UniPathway"/>
</dbReference>
<reference evidence="9 10" key="1">
    <citation type="submission" date="2019-03" db="EMBL/GenBank/DDBJ databases">
        <title>Genomic Encyclopedia of Type Strains, Phase IV (KMG-IV): sequencing the most valuable type-strain genomes for metagenomic binning, comparative biology and taxonomic classification.</title>
        <authorList>
            <person name="Goeker M."/>
        </authorList>
    </citation>
    <scope>NUCLEOTIDE SEQUENCE [LARGE SCALE GENOMIC DNA]</scope>
    <source>
        <strain evidence="9 10">DSM 44496</strain>
    </source>
</reference>
<dbReference type="InterPro" id="IPR005900">
    <property type="entry name" value="6-phosphogluconolactonase_DevB"/>
</dbReference>
<dbReference type="GO" id="GO:0017057">
    <property type="term" value="F:6-phosphogluconolactonase activity"/>
    <property type="evidence" value="ECO:0007669"/>
    <property type="project" value="UniProtKB-UniRule"/>
</dbReference>
<dbReference type="GO" id="GO:0006044">
    <property type="term" value="P:N-acetylglucosamine metabolic process"/>
    <property type="evidence" value="ECO:0007669"/>
    <property type="project" value="InterPro"/>
</dbReference>
<dbReference type="PANTHER" id="PTHR11054:SF0">
    <property type="entry name" value="6-PHOSPHOGLUCONOLACTONASE"/>
    <property type="match status" value="1"/>
</dbReference>
<keyword evidence="10" id="KW-1185">Reference proteome</keyword>
<dbReference type="EC" id="3.1.1.31" evidence="5 7"/>
<dbReference type="PROSITE" id="PS01161">
    <property type="entry name" value="GLC_GALNAC_ISOMERASE"/>
    <property type="match status" value="1"/>
</dbReference>
<evidence type="ECO:0000256" key="6">
    <source>
        <dbReference type="ARBA" id="ARBA00020337"/>
    </source>
</evidence>
<evidence type="ECO:0000313" key="9">
    <source>
        <dbReference type="EMBL" id="TDP41284.1"/>
    </source>
</evidence>